<dbReference type="GO" id="GO:0005525">
    <property type="term" value="F:GTP binding"/>
    <property type="evidence" value="ECO:0007669"/>
    <property type="project" value="UniProtKB-KW"/>
</dbReference>
<keyword evidence="3" id="KW-0342">GTP-binding</keyword>
<sequence>MFENLTNKFEEIFSSLKKAPSLDERQVDEGLRNIRLALLEADVSLPVVKEFVEKIKPKALGQEIIRSTSPGQMLVKIVYDELVKLLGDTSSDVNLNAVPPVSMMLVGLQGSGKTTTTAKLAKYLEKNRKKKLM</sequence>
<dbReference type="AlphaFoldDB" id="A0A382L8U9"/>
<proteinExistence type="predicted"/>
<evidence type="ECO:0000256" key="3">
    <source>
        <dbReference type="ARBA" id="ARBA00023134"/>
    </source>
</evidence>
<evidence type="ECO:0000256" key="2">
    <source>
        <dbReference type="ARBA" id="ARBA00022741"/>
    </source>
</evidence>
<dbReference type="InterPro" id="IPR022941">
    <property type="entry name" value="SRP54"/>
</dbReference>
<dbReference type="GO" id="GO:0003924">
    <property type="term" value="F:GTPase activity"/>
    <property type="evidence" value="ECO:0007669"/>
    <property type="project" value="InterPro"/>
</dbReference>
<dbReference type="InterPro" id="IPR027417">
    <property type="entry name" value="P-loop_NTPase"/>
</dbReference>
<dbReference type="SMART" id="SM00963">
    <property type="entry name" value="SRP54_N"/>
    <property type="match status" value="1"/>
</dbReference>
<dbReference type="EMBL" id="UINC01085055">
    <property type="protein sequence ID" value="SVC32235.1"/>
    <property type="molecule type" value="Genomic_DNA"/>
</dbReference>
<dbReference type="SUPFAM" id="SSF52540">
    <property type="entry name" value="P-loop containing nucleoside triphosphate hydrolases"/>
    <property type="match status" value="1"/>
</dbReference>
<dbReference type="PANTHER" id="PTHR11564">
    <property type="entry name" value="SIGNAL RECOGNITION PARTICLE 54K PROTEIN SRP54"/>
    <property type="match status" value="1"/>
</dbReference>
<feature type="non-terminal residue" evidence="5">
    <location>
        <position position="133"/>
    </location>
</feature>
<feature type="domain" description="Signal recognition particle SRP54 helical bundle" evidence="4">
    <location>
        <begin position="1"/>
        <end position="86"/>
    </location>
</feature>
<dbReference type="InterPro" id="IPR013822">
    <property type="entry name" value="Signal_recog_particl_SRP54_hlx"/>
</dbReference>
<name>A0A382L8U9_9ZZZZ</name>
<dbReference type="Pfam" id="PF02881">
    <property type="entry name" value="SRP54_N"/>
    <property type="match status" value="1"/>
</dbReference>
<dbReference type="InterPro" id="IPR000897">
    <property type="entry name" value="SRP54_GTPase_dom"/>
</dbReference>
<dbReference type="Gene3D" id="1.20.120.140">
    <property type="entry name" value="Signal recognition particle SRP54, nucleotide-binding domain"/>
    <property type="match status" value="1"/>
</dbReference>
<dbReference type="Gene3D" id="3.40.50.300">
    <property type="entry name" value="P-loop containing nucleotide triphosphate hydrolases"/>
    <property type="match status" value="1"/>
</dbReference>
<keyword evidence="2" id="KW-0547">Nucleotide-binding</keyword>
<dbReference type="GO" id="GO:0006614">
    <property type="term" value="P:SRP-dependent cotranslational protein targeting to membrane"/>
    <property type="evidence" value="ECO:0007669"/>
    <property type="project" value="InterPro"/>
</dbReference>
<dbReference type="InterPro" id="IPR042101">
    <property type="entry name" value="SRP54_N_sf"/>
</dbReference>
<dbReference type="InterPro" id="IPR036225">
    <property type="entry name" value="SRP/SRP_N"/>
</dbReference>
<evidence type="ECO:0000256" key="1">
    <source>
        <dbReference type="ARBA" id="ARBA00004496"/>
    </source>
</evidence>
<dbReference type="Pfam" id="PF00448">
    <property type="entry name" value="SRP54"/>
    <property type="match status" value="1"/>
</dbReference>
<reference evidence="5" key="1">
    <citation type="submission" date="2018-05" db="EMBL/GenBank/DDBJ databases">
        <authorList>
            <person name="Lanie J.A."/>
            <person name="Ng W.-L."/>
            <person name="Kazmierczak K.M."/>
            <person name="Andrzejewski T.M."/>
            <person name="Davidsen T.M."/>
            <person name="Wayne K.J."/>
            <person name="Tettelin H."/>
            <person name="Glass J.I."/>
            <person name="Rusch D."/>
            <person name="Podicherti R."/>
            <person name="Tsui H.-C.T."/>
            <person name="Winkler M.E."/>
        </authorList>
    </citation>
    <scope>NUCLEOTIDE SEQUENCE</scope>
</reference>
<gene>
    <name evidence="5" type="ORF">METZ01_LOCUS285089</name>
</gene>
<evidence type="ECO:0000313" key="5">
    <source>
        <dbReference type="EMBL" id="SVC32235.1"/>
    </source>
</evidence>
<dbReference type="GO" id="GO:0048500">
    <property type="term" value="C:signal recognition particle"/>
    <property type="evidence" value="ECO:0007669"/>
    <property type="project" value="InterPro"/>
</dbReference>
<dbReference type="PANTHER" id="PTHR11564:SF5">
    <property type="entry name" value="SIGNAL RECOGNITION PARTICLE SUBUNIT SRP54"/>
    <property type="match status" value="1"/>
</dbReference>
<evidence type="ECO:0000259" key="4">
    <source>
        <dbReference type="SMART" id="SM00963"/>
    </source>
</evidence>
<dbReference type="SUPFAM" id="SSF47364">
    <property type="entry name" value="Domain of the SRP/SRP receptor G-proteins"/>
    <property type="match status" value="1"/>
</dbReference>
<organism evidence="5">
    <name type="scientific">marine metagenome</name>
    <dbReference type="NCBI Taxonomy" id="408172"/>
    <lineage>
        <taxon>unclassified sequences</taxon>
        <taxon>metagenomes</taxon>
        <taxon>ecological metagenomes</taxon>
    </lineage>
</organism>
<accession>A0A382L8U9</accession>
<comment type="subcellular location">
    <subcellularLocation>
        <location evidence="1">Cytoplasm</location>
    </subcellularLocation>
</comment>
<protein>
    <recommendedName>
        <fullName evidence="4">Signal recognition particle SRP54 helical bundle domain-containing protein</fullName>
    </recommendedName>
</protein>